<accession>A0A368KAT0</accession>
<reference evidence="2 3" key="1">
    <citation type="submission" date="2018-07" db="EMBL/GenBank/DDBJ databases">
        <title>The draft genome of Phyllobacterium salinisoli.</title>
        <authorList>
            <person name="Liu L."/>
            <person name="Li L."/>
            <person name="Zhang X."/>
            <person name="Liang L."/>
        </authorList>
    </citation>
    <scope>NUCLEOTIDE SEQUENCE [LARGE SCALE GENOMIC DNA]</scope>
    <source>
        <strain evidence="2 3">LLAN61</strain>
    </source>
</reference>
<dbReference type="SUPFAM" id="SSF46785">
    <property type="entry name" value="Winged helix' DNA-binding domain"/>
    <property type="match status" value="1"/>
</dbReference>
<dbReference type="AlphaFoldDB" id="A0A368KAT0"/>
<evidence type="ECO:0000259" key="1">
    <source>
        <dbReference type="PROSITE" id="PS50987"/>
    </source>
</evidence>
<dbReference type="InterPro" id="IPR001845">
    <property type="entry name" value="HTH_ArsR_DNA-bd_dom"/>
</dbReference>
<organism evidence="2 3">
    <name type="scientific">Phyllobacterium salinisoli</name>
    <dbReference type="NCBI Taxonomy" id="1899321"/>
    <lineage>
        <taxon>Bacteria</taxon>
        <taxon>Pseudomonadati</taxon>
        <taxon>Pseudomonadota</taxon>
        <taxon>Alphaproteobacteria</taxon>
        <taxon>Hyphomicrobiales</taxon>
        <taxon>Phyllobacteriaceae</taxon>
        <taxon>Phyllobacterium</taxon>
    </lineage>
</organism>
<dbReference type="InterPro" id="IPR036390">
    <property type="entry name" value="WH_DNA-bd_sf"/>
</dbReference>
<evidence type="ECO:0000313" key="2">
    <source>
        <dbReference type="EMBL" id="RCS25603.1"/>
    </source>
</evidence>
<name>A0A368KAT0_9HYPH</name>
<dbReference type="InterPro" id="IPR011991">
    <property type="entry name" value="ArsR-like_HTH"/>
</dbReference>
<proteinExistence type="predicted"/>
<dbReference type="SMART" id="SM00418">
    <property type="entry name" value="HTH_ARSR"/>
    <property type="match status" value="1"/>
</dbReference>
<protein>
    <submittedName>
        <fullName evidence="2">ArsR family transcriptional regulator</fullName>
    </submittedName>
</protein>
<comment type="caution">
    <text evidence="2">The sequence shown here is derived from an EMBL/GenBank/DDBJ whole genome shotgun (WGS) entry which is preliminary data.</text>
</comment>
<dbReference type="PROSITE" id="PS50987">
    <property type="entry name" value="HTH_ARSR_2"/>
    <property type="match status" value="1"/>
</dbReference>
<dbReference type="GO" id="GO:0003700">
    <property type="term" value="F:DNA-binding transcription factor activity"/>
    <property type="evidence" value="ECO:0007669"/>
    <property type="project" value="InterPro"/>
</dbReference>
<dbReference type="InterPro" id="IPR036388">
    <property type="entry name" value="WH-like_DNA-bd_sf"/>
</dbReference>
<dbReference type="EMBL" id="QOZG01000001">
    <property type="protein sequence ID" value="RCS25603.1"/>
    <property type="molecule type" value="Genomic_DNA"/>
</dbReference>
<dbReference type="OrthoDB" id="9815653at2"/>
<dbReference type="Gene3D" id="1.10.10.10">
    <property type="entry name" value="Winged helix-like DNA-binding domain superfamily/Winged helix DNA-binding domain"/>
    <property type="match status" value="1"/>
</dbReference>
<dbReference type="Pfam" id="PF12840">
    <property type="entry name" value="HTH_20"/>
    <property type="match status" value="1"/>
</dbReference>
<dbReference type="CDD" id="cd00090">
    <property type="entry name" value="HTH_ARSR"/>
    <property type="match status" value="1"/>
</dbReference>
<feature type="domain" description="HTH arsR-type" evidence="1">
    <location>
        <begin position="1"/>
        <end position="99"/>
    </location>
</feature>
<dbReference type="Proteomes" id="UP000253420">
    <property type="component" value="Unassembled WGS sequence"/>
</dbReference>
<gene>
    <name evidence="2" type="ORF">DUT91_02130</name>
</gene>
<sequence length="99" mass="11401">MSDEEGTNRIYRAIADTTRRRIIDELALRDRQSLFEICARMISKHGIYLSRQAFSRHLSVLEDVGIIEVEWQGTTKLHSLNKAPLAGLANGWLSRFEEQ</sequence>
<evidence type="ECO:0000313" key="3">
    <source>
        <dbReference type="Proteomes" id="UP000253420"/>
    </source>
</evidence>
<keyword evidence="3" id="KW-1185">Reference proteome</keyword>
<dbReference type="RefSeq" id="WP_114438695.1">
    <property type="nucleotide sequence ID" value="NZ_QOZG01000001.1"/>
</dbReference>